<dbReference type="Proteomes" id="UP000602395">
    <property type="component" value="Unassembled WGS sequence"/>
</dbReference>
<dbReference type="Pfam" id="PF00300">
    <property type="entry name" value="His_Phos_1"/>
    <property type="match status" value="1"/>
</dbReference>
<name>A0ABR7WGN0_9ACTN</name>
<evidence type="ECO:0000313" key="2">
    <source>
        <dbReference type="Proteomes" id="UP000602395"/>
    </source>
</evidence>
<reference evidence="1 2" key="1">
    <citation type="submission" date="2020-09" db="EMBL/GenBank/DDBJ databases">
        <title>Novel species in genus Gordonia.</title>
        <authorList>
            <person name="Zhang G."/>
        </authorList>
    </citation>
    <scope>NUCLEOTIDE SEQUENCE [LARGE SCALE GENOMIC DNA]</scope>
    <source>
        <strain evidence="1 2">ON-33</strain>
    </source>
</reference>
<dbReference type="SUPFAM" id="SSF53254">
    <property type="entry name" value="Phosphoglycerate mutase-like"/>
    <property type="match status" value="1"/>
</dbReference>
<dbReference type="Gene3D" id="3.40.50.1240">
    <property type="entry name" value="Phosphoglycerate mutase-like"/>
    <property type="match status" value="1"/>
</dbReference>
<organism evidence="1 2">
    <name type="scientific">Gordonia hankookensis</name>
    <dbReference type="NCBI Taxonomy" id="589403"/>
    <lineage>
        <taxon>Bacteria</taxon>
        <taxon>Bacillati</taxon>
        <taxon>Actinomycetota</taxon>
        <taxon>Actinomycetes</taxon>
        <taxon>Mycobacteriales</taxon>
        <taxon>Gordoniaceae</taxon>
        <taxon>Gordonia</taxon>
    </lineage>
</organism>
<dbReference type="RefSeq" id="WP_190267598.1">
    <property type="nucleotide sequence ID" value="NZ_BAABAD010000001.1"/>
</dbReference>
<dbReference type="InterPro" id="IPR013078">
    <property type="entry name" value="His_Pase_superF_clade-1"/>
</dbReference>
<dbReference type="InterPro" id="IPR029033">
    <property type="entry name" value="His_PPase_superfam"/>
</dbReference>
<dbReference type="EMBL" id="JACWMS010000003">
    <property type="protein sequence ID" value="MBD1320922.1"/>
    <property type="molecule type" value="Genomic_DNA"/>
</dbReference>
<gene>
    <name evidence="1" type="ORF">IDF66_15155</name>
</gene>
<accession>A0ABR7WGN0</accession>
<sequence>MLVITAGRTGPNRSVRFGGDLSLDDGGRRTVSALAATIADDIPTAIGVPCGPEVAPRESCEILGVGAAVEVRLRTVDFGVWSGLTPEDVPPAELAAWFTDLGACPHGGETVVDFVARIHQWRAEQPPTTMCVVSMPVAQALLAEHADDFFAVEVRPAAAYRTTSVVDQ</sequence>
<comment type="caution">
    <text evidence="1">The sequence shown here is derived from an EMBL/GenBank/DDBJ whole genome shotgun (WGS) entry which is preliminary data.</text>
</comment>
<protein>
    <submittedName>
        <fullName evidence="1">Histidine phosphatase family protein</fullName>
    </submittedName>
</protein>
<keyword evidence="2" id="KW-1185">Reference proteome</keyword>
<evidence type="ECO:0000313" key="1">
    <source>
        <dbReference type="EMBL" id="MBD1320922.1"/>
    </source>
</evidence>
<proteinExistence type="predicted"/>